<dbReference type="AlphaFoldDB" id="A0A9X1Q6F8"/>
<dbReference type="RefSeq" id="WP_234767750.1">
    <property type="nucleotide sequence ID" value="NZ_JAKEIP010000298.1"/>
</dbReference>
<accession>A0A9X1Q6F8</accession>
<evidence type="ECO:0000313" key="2">
    <source>
        <dbReference type="Proteomes" id="UP001139384"/>
    </source>
</evidence>
<keyword evidence="2" id="KW-1185">Reference proteome</keyword>
<dbReference type="Proteomes" id="UP001139384">
    <property type="component" value="Unassembled WGS sequence"/>
</dbReference>
<organism evidence="1 2">
    <name type="scientific">Streptomyces muensis</name>
    <dbReference type="NCBI Taxonomy" id="1077944"/>
    <lineage>
        <taxon>Bacteria</taxon>
        <taxon>Bacillati</taxon>
        <taxon>Actinomycetota</taxon>
        <taxon>Actinomycetes</taxon>
        <taxon>Kitasatosporales</taxon>
        <taxon>Streptomycetaceae</taxon>
        <taxon>Streptomyces</taxon>
    </lineage>
</organism>
<gene>
    <name evidence="1" type="ORF">L0P92_38325</name>
</gene>
<name>A0A9X1Q6F8_STRM4</name>
<comment type="caution">
    <text evidence="1">The sequence shown here is derived from an EMBL/GenBank/DDBJ whole genome shotgun (WGS) entry which is preliminary data.</text>
</comment>
<sequence length="92" mass="9416">MISAADDAALPPDEPQPIQAHVTVSGAMAGILRDLAALDGRSPEALAIEWAAGKLVIPEGTVGDAVDDWGLFDGPPDLASRVHEYLRGGSAA</sequence>
<protein>
    <submittedName>
        <fullName evidence="1">Uncharacterized protein</fullName>
    </submittedName>
</protein>
<evidence type="ECO:0000313" key="1">
    <source>
        <dbReference type="EMBL" id="MCF1599371.1"/>
    </source>
</evidence>
<proteinExistence type="predicted"/>
<reference evidence="1" key="1">
    <citation type="submission" date="2022-01" db="EMBL/GenBank/DDBJ databases">
        <title>Draft Genome Sequences of Seven Type Strains of the Genus Streptomyces.</title>
        <authorList>
            <person name="Aziz S."/>
            <person name="Coretto E."/>
            <person name="Chronakova A."/>
            <person name="Sproer C."/>
            <person name="Huber K."/>
            <person name="Nouioui I."/>
            <person name="Gross H."/>
        </authorList>
    </citation>
    <scope>NUCLEOTIDE SEQUENCE</scope>
    <source>
        <strain evidence="1">DSM 103493</strain>
    </source>
</reference>
<dbReference type="EMBL" id="JAKEIP010000298">
    <property type="protein sequence ID" value="MCF1599371.1"/>
    <property type="molecule type" value="Genomic_DNA"/>
</dbReference>